<dbReference type="OrthoDB" id="37659at2759"/>
<dbReference type="AlphaFoldDB" id="A0A6G1LP37"/>
<protein>
    <recommendedName>
        <fullName evidence="3">NAD(P)-binding protein</fullName>
    </recommendedName>
</protein>
<dbReference type="Proteomes" id="UP000799436">
    <property type="component" value="Unassembled WGS sequence"/>
</dbReference>
<evidence type="ECO:0000313" key="1">
    <source>
        <dbReference type="EMBL" id="KAF2774410.1"/>
    </source>
</evidence>
<dbReference type="InterPro" id="IPR036291">
    <property type="entry name" value="NAD(P)-bd_dom_sf"/>
</dbReference>
<organism evidence="1 2">
    <name type="scientific">Teratosphaeria nubilosa</name>
    <dbReference type="NCBI Taxonomy" id="161662"/>
    <lineage>
        <taxon>Eukaryota</taxon>
        <taxon>Fungi</taxon>
        <taxon>Dikarya</taxon>
        <taxon>Ascomycota</taxon>
        <taxon>Pezizomycotina</taxon>
        <taxon>Dothideomycetes</taxon>
        <taxon>Dothideomycetidae</taxon>
        <taxon>Mycosphaerellales</taxon>
        <taxon>Teratosphaeriaceae</taxon>
        <taxon>Teratosphaeria</taxon>
    </lineage>
</organism>
<evidence type="ECO:0000313" key="2">
    <source>
        <dbReference type="Proteomes" id="UP000799436"/>
    </source>
</evidence>
<gene>
    <name evidence="1" type="ORF">EJ03DRAFT_370488</name>
</gene>
<dbReference type="SUPFAM" id="SSF51735">
    <property type="entry name" value="NAD(P)-binding Rossmann-fold domains"/>
    <property type="match status" value="1"/>
</dbReference>
<reference evidence="1" key="1">
    <citation type="journal article" date="2020" name="Stud. Mycol.">
        <title>101 Dothideomycetes genomes: a test case for predicting lifestyles and emergence of pathogens.</title>
        <authorList>
            <person name="Haridas S."/>
            <person name="Albert R."/>
            <person name="Binder M."/>
            <person name="Bloem J."/>
            <person name="Labutti K."/>
            <person name="Salamov A."/>
            <person name="Andreopoulos B."/>
            <person name="Baker S."/>
            <person name="Barry K."/>
            <person name="Bills G."/>
            <person name="Bluhm B."/>
            <person name="Cannon C."/>
            <person name="Castanera R."/>
            <person name="Culley D."/>
            <person name="Daum C."/>
            <person name="Ezra D."/>
            <person name="Gonzalez J."/>
            <person name="Henrissat B."/>
            <person name="Kuo A."/>
            <person name="Liang C."/>
            <person name="Lipzen A."/>
            <person name="Lutzoni F."/>
            <person name="Magnuson J."/>
            <person name="Mondo S."/>
            <person name="Nolan M."/>
            <person name="Ohm R."/>
            <person name="Pangilinan J."/>
            <person name="Park H.-J."/>
            <person name="Ramirez L."/>
            <person name="Alfaro M."/>
            <person name="Sun H."/>
            <person name="Tritt A."/>
            <person name="Yoshinaga Y."/>
            <person name="Zwiers L.-H."/>
            <person name="Turgeon B."/>
            <person name="Goodwin S."/>
            <person name="Spatafora J."/>
            <person name="Crous P."/>
            <person name="Grigoriev I."/>
        </authorList>
    </citation>
    <scope>NUCLEOTIDE SEQUENCE</scope>
    <source>
        <strain evidence="1">CBS 116005</strain>
    </source>
</reference>
<sequence length="108" mass="11776">MSPLCRGNPLSIASPVYNGTKAWLHLWSMNLRTQLKQAGYEGIRVVEVAPPTVATGLHRDGSDLDDKKEKNSVAMSVEEYVEETVKQWKEGKETFGAGPSSKGSGELV</sequence>
<name>A0A6G1LP37_9PEZI</name>
<dbReference type="EMBL" id="ML995808">
    <property type="protein sequence ID" value="KAF2774410.1"/>
    <property type="molecule type" value="Genomic_DNA"/>
</dbReference>
<evidence type="ECO:0008006" key="3">
    <source>
        <dbReference type="Google" id="ProtNLM"/>
    </source>
</evidence>
<dbReference type="Gene3D" id="3.40.50.720">
    <property type="entry name" value="NAD(P)-binding Rossmann-like Domain"/>
    <property type="match status" value="1"/>
</dbReference>
<proteinExistence type="predicted"/>
<accession>A0A6G1LP37</accession>
<keyword evidence="2" id="KW-1185">Reference proteome</keyword>